<dbReference type="SUPFAM" id="SSF53328">
    <property type="entry name" value="Formyltransferase"/>
    <property type="match status" value="1"/>
</dbReference>
<reference evidence="6" key="1">
    <citation type="submission" date="2018-05" db="EMBL/GenBank/DDBJ databases">
        <authorList>
            <person name="Lanie J.A."/>
            <person name="Ng W.-L."/>
            <person name="Kazmierczak K.M."/>
            <person name="Andrzejewski T.M."/>
            <person name="Davidsen T.M."/>
            <person name="Wayne K.J."/>
            <person name="Tettelin H."/>
            <person name="Glass J.I."/>
            <person name="Rusch D."/>
            <person name="Podicherti R."/>
            <person name="Tsui H.-C.T."/>
            <person name="Winkler M.E."/>
        </authorList>
    </citation>
    <scope>NUCLEOTIDE SEQUENCE</scope>
</reference>
<dbReference type="EMBL" id="UINC01074972">
    <property type="protein sequence ID" value="SVC12695.1"/>
    <property type="molecule type" value="Genomic_DNA"/>
</dbReference>
<dbReference type="GO" id="GO:0004644">
    <property type="term" value="F:phosphoribosylglycinamide formyltransferase activity"/>
    <property type="evidence" value="ECO:0007669"/>
    <property type="project" value="UniProtKB-EC"/>
</dbReference>
<evidence type="ECO:0000259" key="5">
    <source>
        <dbReference type="Pfam" id="PF00551"/>
    </source>
</evidence>
<proteinExistence type="predicted"/>
<dbReference type="PANTHER" id="PTHR43369">
    <property type="entry name" value="PHOSPHORIBOSYLGLYCINAMIDE FORMYLTRANSFERASE"/>
    <property type="match status" value="1"/>
</dbReference>
<feature type="domain" description="Formyl transferase N-terminal" evidence="5">
    <location>
        <begin position="1"/>
        <end position="106"/>
    </location>
</feature>
<sequence>MSIVVLISGTGTNLQAIIDSGLEVSHVISNISEAPGLLRAEKARIPWSVYPRLQDLEKYTTEICKQEDPNYIVLAGFMRILNPNFIHEWNRKIINIHPSLLPAFKG</sequence>
<dbReference type="EC" id="2.1.2.2" evidence="2"/>
<dbReference type="Pfam" id="PF00551">
    <property type="entry name" value="Formyl_trans_N"/>
    <property type="match status" value="1"/>
</dbReference>
<dbReference type="InterPro" id="IPR036477">
    <property type="entry name" value="Formyl_transf_N_sf"/>
</dbReference>
<dbReference type="GO" id="GO:0005829">
    <property type="term" value="C:cytosol"/>
    <property type="evidence" value="ECO:0007669"/>
    <property type="project" value="TreeGrafter"/>
</dbReference>
<feature type="non-terminal residue" evidence="6">
    <location>
        <position position="106"/>
    </location>
</feature>
<dbReference type="GO" id="GO:0006189">
    <property type="term" value="P:'de novo' IMP biosynthetic process"/>
    <property type="evidence" value="ECO:0007669"/>
    <property type="project" value="TreeGrafter"/>
</dbReference>
<protein>
    <recommendedName>
        <fullName evidence="2">phosphoribosylglycinamide formyltransferase 1</fullName>
        <ecNumber evidence="2">2.1.2.2</ecNumber>
    </recommendedName>
</protein>
<name>A0A382JLY1_9ZZZZ</name>
<evidence type="ECO:0000256" key="2">
    <source>
        <dbReference type="ARBA" id="ARBA00012254"/>
    </source>
</evidence>
<accession>A0A382JLY1</accession>
<evidence type="ECO:0000256" key="4">
    <source>
        <dbReference type="ARBA" id="ARBA00022755"/>
    </source>
</evidence>
<keyword evidence="3" id="KW-0808">Transferase</keyword>
<organism evidence="6">
    <name type="scientific">marine metagenome</name>
    <dbReference type="NCBI Taxonomy" id="408172"/>
    <lineage>
        <taxon>unclassified sequences</taxon>
        <taxon>metagenomes</taxon>
        <taxon>ecological metagenomes</taxon>
    </lineage>
</organism>
<keyword evidence="4" id="KW-0658">Purine biosynthesis</keyword>
<comment type="pathway">
    <text evidence="1">Purine metabolism; IMP biosynthesis via de novo pathway; N(2)-formyl-N(1)-(5-phospho-D-ribosyl)glycinamide from N(1)-(5-phospho-D-ribosyl)glycinamide (10-formyl THF route): step 1/1.</text>
</comment>
<evidence type="ECO:0000313" key="6">
    <source>
        <dbReference type="EMBL" id="SVC12695.1"/>
    </source>
</evidence>
<evidence type="ECO:0000256" key="3">
    <source>
        <dbReference type="ARBA" id="ARBA00022679"/>
    </source>
</evidence>
<dbReference type="Gene3D" id="3.40.50.170">
    <property type="entry name" value="Formyl transferase, N-terminal domain"/>
    <property type="match status" value="1"/>
</dbReference>
<gene>
    <name evidence="6" type="ORF">METZ01_LOCUS265549</name>
</gene>
<dbReference type="InterPro" id="IPR002376">
    <property type="entry name" value="Formyl_transf_N"/>
</dbReference>
<dbReference type="AlphaFoldDB" id="A0A382JLY1"/>
<evidence type="ECO:0000256" key="1">
    <source>
        <dbReference type="ARBA" id="ARBA00005054"/>
    </source>
</evidence>
<dbReference type="PANTHER" id="PTHR43369:SF2">
    <property type="entry name" value="PHOSPHORIBOSYLGLYCINAMIDE FORMYLTRANSFERASE"/>
    <property type="match status" value="1"/>
</dbReference>